<protein>
    <submittedName>
        <fullName evidence="2">Uncharacterized protein</fullName>
    </submittedName>
</protein>
<gene>
    <name evidence="2" type="ORF">STNY_R33230</name>
</gene>
<evidence type="ECO:0000313" key="2">
    <source>
        <dbReference type="EMBL" id="BCX45106.1"/>
    </source>
</evidence>
<accession>A0ABM7R482</accession>
<proteinExistence type="predicted"/>
<evidence type="ECO:0000256" key="1">
    <source>
        <dbReference type="SAM" id="MobiDB-lite"/>
    </source>
</evidence>
<organism evidence="2 3">
    <name type="scientific">Stenotrophomonas pavanii</name>
    <dbReference type="NCBI Taxonomy" id="487698"/>
    <lineage>
        <taxon>Bacteria</taxon>
        <taxon>Pseudomonadati</taxon>
        <taxon>Pseudomonadota</taxon>
        <taxon>Gammaproteobacteria</taxon>
        <taxon>Lysobacterales</taxon>
        <taxon>Lysobacteraceae</taxon>
        <taxon>Stenotrophomonas</taxon>
    </lineage>
</organism>
<dbReference type="EMBL" id="AP024684">
    <property type="protein sequence ID" value="BCX45106.1"/>
    <property type="molecule type" value="Genomic_DNA"/>
</dbReference>
<feature type="region of interest" description="Disordered" evidence="1">
    <location>
        <begin position="1"/>
        <end position="23"/>
    </location>
</feature>
<sequence>MAGRNGHVPPARNPGPPASVDRGAQVIGSADYLRLCRIADAAALLAKLPSEAAKMLDIKADHTSAVAQYMAEDLAAILSRSRPADE</sequence>
<dbReference type="Proteomes" id="UP000825066">
    <property type="component" value="Chromosome"/>
</dbReference>
<evidence type="ECO:0000313" key="3">
    <source>
        <dbReference type="Proteomes" id="UP000825066"/>
    </source>
</evidence>
<dbReference type="RefSeq" id="WP_130767811.1">
    <property type="nucleotide sequence ID" value="NZ_AP024684.1"/>
</dbReference>
<name>A0ABM7R482_9GAMM</name>
<keyword evidence="3" id="KW-1185">Reference proteome</keyword>
<reference evidence="2 3" key="1">
    <citation type="submission" date="2021-05" db="EMBL/GenBank/DDBJ databases">
        <title>Complete Genome Sequence of Stenotrophomonas pavanii strain Y.</title>
        <authorList>
            <person name="Dohra H."/>
            <person name="Mohad Din A.R.J."/>
            <person name="Suzuki K."/>
            <person name="Fatma A."/>
            <person name="Honjyo M."/>
            <person name="Nishimura T."/>
            <person name="Moriuch R."/>
            <person name="Masuda K."/>
            <person name="Minoura A."/>
            <person name="Tashiro Y."/>
            <person name="Futamata H."/>
        </authorList>
    </citation>
    <scope>NUCLEOTIDE SEQUENCE [LARGE SCALE GENOMIC DNA]</scope>
    <source>
        <strain evidence="3">Y</strain>
    </source>
</reference>